<accession>A0ABV7TZG4</accession>
<dbReference type="Proteomes" id="UP001595539">
    <property type="component" value="Unassembled WGS sequence"/>
</dbReference>
<comment type="caution">
    <text evidence="1">The sequence shown here is derived from an EMBL/GenBank/DDBJ whole genome shotgun (WGS) entry which is preliminary data.</text>
</comment>
<dbReference type="EMBL" id="JBHRXY010000001">
    <property type="protein sequence ID" value="MFC3628177.1"/>
    <property type="molecule type" value="Genomic_DNA"/>
</dbReference>
<proteinExistence type="predicted"/>
<reference evidence="2" key="1">
    <citation type="journal article" date="2019" name="Int. J. Syst. Evol. Microbiol.">
        <title>The Global Catalogue of Microorganisms (GCM) 10K type strain sequencing project: providing services to taxonomists for standard genome sequencing and annotation.</title>
        <authorList>
            <consortium name="The Broad Institute Genomics Platform"/>
            <consortium name="The Broad Institute Genome Sequencing Center for Infectious Disease"/>
            <person name="Wu L."/>
            <person name="Ma J."/>
        </authorList>
    </citation>
    <scope>NUCLEOTIDE SEQUENCE [LARGE SCALE GENOMIC DNA]</scope>
    <source>
        <strain evidence="2">KCTC 42473</strain>
    </source>
</reference>
<sequence length="103" mass="11176">MTPEEFFTQYAVAEKGLDAMEAAIGPRRKCFSNPGALMIRSATDAIAQSLASMIVDADGLDAAAHEIGRLLLARDTMADWTVEERANLAYESVTRTDHVAMVD</sequence>
<protein>
    <submittedName>
        <fullName evidence="1">Uncharacterized protein</fullName>
    </submittedName>
</protein>
<keyword evidence="2" id="KW-1185">Reference proteome</keyword>
<evidence type="ECO:0000313" key="1">
    <source>
        <dbReference type="EMBL" id="MFC3628177.1"/>
    </source>
</evidence>
<evidence type="ECO:0000313" key="2">
    <source>
        <dbReference type="Proteomes" id="UP001595539"/>
    </source>
</evidence>
<gene>
    <name evidence="1" type="ORF">ACFOM8_01820</name>
</gene>
<name>A0ABV7TZG4_9RHOB</name>
<organism evidence="1 2">
    <name type="scientific">Paracoccus angustae</name>
    <dbReference type="NCBI Taxonomy" id="1671480"/>
    <lineage>
        <taxon>Bacteria</taxon>
        <taxon>Pseudomonadati</taxon>
        <taxon>Pseudomonadota</taxon>
        <taxon>Alphaproteobacteria</taxon>
        <taxon>Rhodobacterales</taxon>
        <taxon>Paracoccaceae</taxon>
        <taxon>Paracoccus</taxon>
    </lineage>
</organism>
<dbReference type="RefSeq" id="WP_377758752.1">
    <property type="nucleotide sequence ID" value="NZ_JBHRXY010000001.1"/>
</dbReference>